<feature type="non-terminal residue" evidence="1">
    <location>
        <position position="1"/>
    </location>
</feature>
<keyword evidence="2" id="KW-1185">Reference proteome</keyword>
<reference evidence="1 2" key="1">
    <citation type="journal article" date="2024" name="Nat. Commun.">
        <title>Phylogenomics reveals the evolutionary origins of lichenization in chlorophyte algae.</title>
        <authorList>
            <person name="Puginier C."/>
            <person name="Libourel C."/>
            <person name="Otte J."/>
            <person name="Skaloud P."/>
            <person name="Haon M."/>
            <person name="Grisel S."/>
            <person name="Petersen M."/>
            <person name="Berrin J.G."/>
            <person name="Delaux P.M."/>
            <person name="Dal Grande F."/>
            <person name="Keller J."/>
        </authorList>
    </citation>
    <scope>NUCLEOTIDE SEQUENCE [LARGE SCALE GENOMIC DNA]</scope>
    <source>
        <strain evidence="1 2">SAG 2145</strain>
    </source>
</reference>
<evidence type="ECO:0000313" key="1">
    <source>
        <dbReference type="EMBL" id="KAK9815954.1"/>
    </source>
</evidence>
<comment type="caution">
    <text evidence="1">The sequence shown here is derived from an EMBL/GenBank/DDBJ whole genome shotgun (WGS) entry which is preliminary data.</text>
</comment>
<organism evidence="1 2">
    <name type="scientific">Apatococcus lobatus</name>
    <dbReference type="NCBI Taxonomy" id="904363"/>
    <lineage>
        <taxon>Eukaryota</taxon>
        <taxon>Viridiplantae</taxon>
        <taxon>Chlorophyta</taxon>
        <taxon>core chlorophytes</taxon>
        <taxon>Trebouxiophyceae</taxon>
        <taxon>Chlorellales</taxon>
        <taxon>Chlorellaceae</taxon>
        <taxon>Apatococcus</taxon>
    </lineage>
</organism>
<proteinExistence type="predicted"/>
<dbReference type="AlphaFoldDB" id="A0AAW1Q6Q9"/>
<evidence type="ECO:0000313" key="2">
    <source>
        <dbReference type="Proteomes" id="UP001438707"/>
    </source>
</evidence>
<dbReference type="Proteomes" id="UP001438707">
    <property type="component" value="Unassembled WGS sequence"/>
</dbReference>
<gene>
    <name evidence="1" type="ORF">WJX74_009347</name>
</gene>
<sequence length="17" mass="1999">PEAYCRSPRIPRPSTRL</sequence>
<dbReference type="EMBL" id="JALJOS010000125">
    <property type="protein sequence ID" value="KAK9815954.1"/>
    <property type="molecule type" value="Genomic_DNA"/>
</dbReference>
<accession>A0AAW1Q6Q9</accession>
<name>A0AAW1Q6Q9_9CHLO</name>
<protein>
    <submittedName>
        <fullName evidence="1">Uncharacterized protein</fullName>
    </submittedName>
</protein>